<comment type="cofactor">
    <cofactor evidence="1">
        <name>pyridoxal 5'-phosphate</name>
        <dbReference type="ChEBI" id="CHEBI:597326"/>
    </cofactor>
</comment>
<dbReference type="RefSeq" id="WP_189609387.1">
    <property type="nucleotide sequence ID" value="NZ_BMXR01000006.1"/>
</dbReference>
<evidence type="ECO:0000313" key="6">
    <source>
        <dbReference type="Proteomes" id="UP000626148"/>
    </source>
</evidence>
<dbReference type="Proteomes" id="UP000626148">
    <property type="component" value="Unassembled WGS sequence"/>
</dbReference>
<dbReference type="AlphaFoldDB" id="A0A918NCH9"/>
<proteinExistence type="inferred from homology"/>
<dbReference type="Pfam" id="PF00202">
    <property type="entry name" value="Aminotran_3"/>
    <property type="match status" value="1"/>
</dbReference>
<dbReference type="InterPro" id="IPR015422">
    <property type="entry name" value="PyrdxlP-dep_Trfase_small"/>
</dbReference>
<reference evidence="5" key="2">
    <citation type="submission" date="2020-09" db="EMBL/GenBank/DDBJ databases">
        <authorList>
            <person name="Sun Q."/>
            <person name="Kim S."/>
        </authorList>
    </citation>
    <scope>NUCLEOTIDE SEQUENCE</scope>
    <source>
        <strain evidence="5">KCTC 22169</strain>
    </source>
</reference>
<organism evidence="5 6">
    <name type="scientific">Saccharospirillum salsuginis</name>
    <dbReference type="NCBI Taxonomy" id="418750"/>
    <lineage>
        <taxon>Bacteria</taxon>
        <taxon>Pseudomonadati</taxon>
        <taxon>Pseudomonadota</taxon>
        <taxon>Gammaproteobacteria</taxon>
        <taxon>Oceanospirillales</taxon>
        <taxon>Saccharospirillaceae</taxon>
        <taxon>Saccharospirillum</taxon>
    </lineage>
</organism>
<evidence type="ECO:0000313" key="5">
    <source>
        <dbReference type="EMBL" id="GGX57581.1"/>
    </source>
</evidence>
<evidence type="ECO:0000256" key="4">
    <source>
        <dbReference type="RuleBase" id="RU003560"/>
    </source>
</evidence>
<name>A0A918NCH9_9GAMM</name>
<comment type="similarity">
    <text evidence="2 4">Belongs to the class-III pyridoxal-phosphate-dependent aminotransferase family.</text>
</comment>
<dbReference type="GO" id="GO:0030170">
    <property type="term" value="F:pyridoxal phosphate binding"/>
    <property type="evidence" value="ECO:0007669"/>
    <property type="project" value="InterPro"/>
</dbReference>
<dbReference type="EMBL" id="BMXR01000006">
    <property type="protein sequence ID" value="GGX57581.1"/>
    <property type="molecule type" value="Genomic_DNA"/>
</dbReference>
<dbReference type="Gene3D" id="3.40.640.10">
    <property type="entry name" value="Type I PLP-dependent aspartate aminotransferase-like (Major domain)"/>
    <property type="match status" value="1"/>
</dbReference>
<evidence type="ECO:0000256" key="2">
    <source>
        <dbReference type="ARBA" id="ARBA00008954"/>
    </source>
</evidence>
<keyword evidence="6" id="KW-1185">Reference proteome</keyword>
<dbReference type="Gene3D" id="3.90.1150.10">
    <property type="entry name" value="Aspartate Aminotransferase, domain 1"/>
    <property type="match status" value="1"/>
</dbReference>
<keyword evidence="5" id="KW-0032">Aminotransferase</keyword>
<dbReference type="PROSITE" id="PS00600">
    <property type="entry name" value="AA_TRANSFER_CLASS_3"/>
    <property type="match status" value="1"/>
</dbReference>
<dbReference type="InterPro" id="IPR015424">
    <property type="entry name" value="PyrdxlP-dep_Trfase"/>
</dbReference>
<evidence type="ECO:0000256" key="3">
    <source>
        <dbReference type="ARBA" id="ARBA00022898"/>
    </source>
</evidence>
<reference evidence="5" key="1">
    <citation type="journal article" date="2014" name="Int. J. Syst. Evol. Microbiol.">
        <title>Complete genome sequence of Corynebacterium casei LMG S-19264T (=DSM 44701T), isolated from a smear-ripened cheese.</title>
        <authorList>
            <consortium name="US DOE Joint Genome Institute (JGI-PGF)"/>
            <person name="Walter F."/>
            <person name="Albersmeier A."/>
            <person name="Kalinowski J."/>
            <person name="Ruckert C."/>
        </authorList>
    </citation>
    <scope>NUCLEOTIDE SEQUENCE</scope>
    <source>
        <strain evidence="5">KCTC 22169</strain>
    </source>
</reference>
<dbReference type="InterPro" id="IPR049704">
    <property type="entry name" value="Aminotrans_3_PPA_site"/>
</dbReference>
<dbReference type="PANTHER" id="PTHR43094">
    <property type="entry name" value="AMINOTRANSFERASE"/>
    <property type="match status" value="1"/>
</dbReference>
<accession>A0A918NCH9</accession>
<dbReference type="GO" id="GO:0005829">
    <property type="term" value="C:cytosol"/>
    <property type="evidence" value="ECO:0007669"/>
    <property type="project" value="TreeGrafter"/>
</dbReference>
<gene>
    <name evidence="5" type="ORF">GCM10007392_26460</name>
</gene>
<dbReference type="GO" id="GO:0008483">
    <property type="term" value="F:transaminase activity"/>
    <property type="evidence" value="ECO:0007669"/>
    <property type="project" value="UniProtKB-KW"/>
</dbReference>
<dbReference type="PANTHER" id="PTHR43094:SF1">
    <property type="entry name" value="AMINOTRANSFERASE CLASS-III"/>
    <property type="match status" value="1"/>
</dbReference>
<dbReference type="CDD" id="cd00610">
    <property type="entry name" value="OAT_like"/>
    <property type="match status" value="1"/>
</dbReference>
<sequence>MYSSILKRGSFNKVFCAEATGVYIKDSNGREYIDSCSGAVASLGYSNQSITDAMVEQVQRVPFAHTGTFTSEAAESLADLLIKQSNGVFSKVVFSPSGTEAVEVALKLASQFWRINGYEKKNIVLCRELSYHGGSSKTLEVGGQLNRKKYFSKGSNQSENIRVCNVYRNLDSFETVDDYINYCVDSLEREIVNAGAENVSCFLIETVGGSTSGSVTAPKGYFDQIEQLCKKYNILLILDEVMCGLGRTGYYYAYEAECISPDIIAVGKTIAAGYQPLAATLCNNRVADTIESLRSGFVHAGTYVGHNVACAAGFAAQKYVLENSLVDAVNEKGYYLSSVLKRELGNLSIVGDVRGRGFLKSIELVKSKAQNTPFSADENVSEMVKNIGMNNQILLYTCEGFSHKGTSDHILIAPPYICSTDELDCITERVVNTITTVESLLHNTKKRRLSCQPIN</sequence>
<evidence type="ECO:0000256" key="1">
    <source>
        <dbReference type="ARBA" id="ARBA00001933"/>
    </source>
</evidence>
<keyword evidence="5" id="KW-0808">Transferase</keyword>
<keyword evidence="3 4" id="KW-0663">Pyridoxal phosphate</keyword>
<comment type="caution">
    <text evidence="5">The sequence shown here is derived from an EMBL/GenBank/DDBJ whole genome shotgun (WGS) entry which is preliminary data.</text>
</comment>
<dbReference type="InterPro" id="IPR005814">
    <property type="entry name" value="Aminotrans_3"/>
</dbReference>
<dbReference type="InterPro" id="IPR015421">
    <property type="entry name" value="PyrdxlP-dep_Trfase_major"/>
</dbReference>
<dbReference type="SUPFAM" id="SSF53383">
    <property type="entry name" value="PLP-dependent transferases"/>
    <property type="match status" value="1"/>
</dbReference>
<protein>
    <submittedName>
        <fullName evidence="5">Aspartate aminotransferase family protein</fullName>
    </submittedName>
</protein>